<dbReference type="GO" id="GO:0005783">
    <property type="term" value="C:endoplasmic reticulum"/>
    <property type="evidence" value="ECO:0000318"/>
    <property type="project" value="GO_Central"/>
</dbReference>
<dbReference type="HOGENOM" id="CLU_087954_0_0_1"/>
<dbReference type="PANTHER" id="PTHR14499:SF5">
    <property type="entry name" value="POTASSIUM CHANNEL REGULATORY PROTEIN"/>
    <property type="match status" value="1"/>
</dbReference>
<feature type="region of interest" description="Disordered" evidence="1">
    <location>
        <begin position="254"/>
        <end position="275"/>
    </location>
</feature>
<dbReference type="Proteomes" id="UP000001646">
    <property type="component" value="Chromosome 1"/>
</dbReference>
<dbReference type="Bgee" id="ENSACAG00000013818">
    <property type="expression patterns" value="Expressed in lung and 2 other cell types or tissues"/>
</dbReference>
<dbReference type="InParanoid" id="G1KP72"/>
<reference evidence="3 4" key="1">
    <citation type="submission" date="2009-12" db="EMBL/GenBank/DDBJ databases">
        <title>The Genome Sequence of Anolis carolinensis (Green Anole Lizard).</title>
        <authorList>
            <consortium name="The Genome Sequencing Platform"/>
            <person name="Di Palma F."/>
            <person name="Alfoldi J."/>
            <person name="Heiman D."/>
            <person name="Young S."/>
            <person name="Grabherr M."/>
            <person name="Johnson J."/>
            <person name="Lander E.S."/>
            <person name="Lindblad-Toh K."/>
        </authorList>
    </citation>
    <scope>NUCLEOTIDE SEQUENCE [LARGE SCALE GENOMIC DNA]</scope>
    <source>
        <strain evidence="3 4">JBL SC #1</strain>
    </source>
</reference>
<evidence type="ECO:0000256" key="1">
    <source>
        <dbReference type="SAM" id="MobiDB-lite"/>
    </source>
</evidence>
<dbReference type="RefSeq" id="XP_003215403.1">
    <property type="nucleotide sequence ID" value="XM_003215355.4"/>
</dbReference>
<evidence type="ECO:0000313" key="4">
    <source>
        <dbReference type="Proteomes" id="UP000001646"/>
    </source>
</evidence>
<dbReference type="InterPro" id="IPR011333">
    <property type="entry name" value="SKP1/BTB/POZ_sf"/>
</dbReference>
<dbReference type="OrthoDB" id="10025005at2759"/>
<dbReference type="Gene3D" id="3.30.710.10">
    <property type="entry name" value="Potassium Channel Kv1.1, Chain A"/>
    <property type="match status" value="1"/>
</dbReference>
<dbReference type="STRING" id="28377.ENSACAP00000013546"/>
<feature type="compositionally biased region" description="Basic and acidic residues" evidence="1">
    <location>
        <begin position="257"/>
        <end position="266"/>
    </location>
</feature>
<feature type="domain" description="BTB" evidence="2">
    <location>
        <begin position="5"/>
        <end position="106"/>
    </location>
</feature>
<dbReference type="GeneTree" id="ENSGT00940000161898"/>
<gene>
    <name evidence="3" type="primary">KCNRG</name>
</gene>
<name>G1KP72_ANOCA</name>
<reference evidence="3" key="2">
    <citation type="submission" date="2025-08" db="UniProtKB">
        <authorList>
            <consortium name="Ensembl"/>
        </authorList>
    </citation>
    <scope>IDENTIFICATION</scope>
</reference>
<dbReference type="KEGG" id="acs:100553227"/>
<keyword evidence="4" id="KW-1185">Reference proteome</keyword>
<dbReference type="AlphaFoldDB" id="G1KP72"/>
<dbReference type="eggNOG" id="KOG2723">
    <property type="taxonomic scope" value="Eukaryota"/>
</dbReference>
<organism evidence="3 4">
    <name type="scientific">Anolis carolinensis</name>
    <name type="common">Green anole</name>
    <name type="synonym">American chameleon</name>
    <dbReference type="NCBI Taxonomy" id="28377"/>
    <lineage>
        <taxon>Eukaryota</taxon>
        <taxon>Metazoa</taxon>
        <taxon>Chordata</taxon>
        <taxon>Craniata</taxon>
        <taxon>Vertebrata</taxon>
        <taxon>Euteleostomi</taxon>
        <taxon>Lepidosauria</taxon>
        <taxon>Squamata</taxon>
        <taxon>Bifurcata</taxon>
        <taxon>Unidentata</taxon>
        <taxon>Episquamata</taxon>
        <taxon>Toxicofera</taxon>
        <taxon>Iguania</taxon>
        <taxon>Dactyloidae</taxon>
        <taxon>Anolis</taxon>
    </lineage>
</organism>
<reference evidence="3" key="3">
    <citation type="submission" date="2025-09" db="UniProtKB">
        <authorList>
            <consortium name="Ensembl"/>
        </authorList>
    </citation>
    <scope>IDENTIFICATION</scope>
</reference>
<dbReference type="CTD" id="283518"/>
<dbReference type="PANTHER" id="PTHR14499">
    <property type="entry name" value="POTASSIUM CHANNEL TETRAMERIZATION DOMAIN-CONTAINING"/>
    <property type="match status" value="1"/>
</dbReference>
<dbReference type="GO" id="GO:0042802">
    <property type="term" value="F:identical protein binding"/>
    <property type="evidence" value="ECO:0007669"/>
    <property type="project" value="Ensembl"/>
</dbReference>
<proteinExistence type="predicted"/>
<accession>G1KP72</accession>
<dbReference type="InterPro" id="IPR000210">
    <property type="entry name" value="BTB/POZ_dom"/>
</dbReference>
<dbReference type="Ensembl" id="ENSACAT00000013824.3">
    <property type="protein sequence ID" value="ENSACAP00000013546.3"/>
    <property type="gene ID" value="ENSACAG00000013818.3"/>
</dbReference>
<dbReference type="GO" id="GO:0051260">
    <property type="term" value="P:protein homooligomerization"/>
    <property type="evidence" value="ECO:0007669"/>
    <property type="project" value="InterPro"/>
</dbReference>
<dbReference type="GeneID" id="100553227"/>
<evidence type="ECO:0000313" key="3">
    <source>
        <dbReference type="Ensembl" id="ENSACAP00000013546.3"/>
    </source>
</evidence>
<dbReference type="InterPro" id="IPR003131">
    <property type="entry name" value="T1-type_BTB"/>
</dbReference>
<dbReference type="SMART" id="SM00225">
    <property type="entry name" value="BTB"/>
    <property type="match status" value="1"/>
</dbReference>
<dbReference type="SUPFAM" id="SSF54695">
    <property type="entry name" value="POZ domain"/>
    <property type="match status" value="1"/>
</dbReference>
<dbReference type="Pfam" id="PF02214">
    <property type="entry name" value="BTB_2"/>
    <property type="match status" value="1"/>
</dbReference>
<evidence type="ECO:0000259" key="2">
    <source>
        <dbReference type="SMART" id="SM00225"/>
    </source>
</evidence>
<sequence length="275" mass="31826">MNNQSVITLNVGGLKFITWSSTLQRFPESRLARMLNGNDPEFRLVNGIFFVDRDGVLFSYILDILRTLQISLPSDFSDYQRLQREAVFYELYPVADLLSQEHLLKSKLEILEIRFLLQETQAFFRVFGSCSLTISELAGRIMVFEEKLTGTSWKNHEVPSQKFLTPLFLEKPSHHDLVFQCGTDYNDQFVARYVSIKPDQRKLFSGANVLGLLIDILLREGFHLISTRTVSAEEKIECYCLERTRPQEALAINIGQTKRDTPEPQRKATQMHKRK</sequence>
<protein>
    <submittedName>
        <fullName evidence="3">Potassium channel regulator</fullName>
    </submittedName>
</protein>